<feature type="compositionally biased region" description="Basic residues" evidence="1">
    <location>
        <begin position="34"/>
        <end position="44"/>
    </location>
</feature>
<dbReference type="Proteomes" id="UP000823775">
    <property type="component" value="Unassembled WGS sequence"/>
</dbReference>
<name>A0ABS8UVJ7_DATST</name>
<protein>
    <submittedName>
        <fullName evidence="2">Uncharacterized protein</fullName>
    </submittedName>
</protein>
<sequence>MDKTQEKNYRRHYVPLSRSEGEDEVQLGTQKLSPLKRLRTRGALRRQVERKVEQSKKKTQVAKRDNRKGKPTDPVEVDVSDNEGQNPSKPGPVSEEPTPKRKKTQTLNVSGSTSFVKTDTTPNKMLKNFSP</sequence>
<gene>
    <name evidence="2" type="ORF">HAX54_021698</name>
</gene>
<feature type="compositionally biased region" description="Polar residues" evidence="1">
    <location>
        <begin position="105"/>
        <end position="131"/>
    </location>
</feature>
<keyword evidence="3" id="KW-1185">Reference proteome</keyword>
<evidence type="ECO:0000313" key="3">
    <source>
        <dbReference type="Proteomes" id="UP000823775"/>
    </source>
</evidence>
<feature type="compositionally biased region" description="Basic and acidic residues" evidence="1">
    <location>
        <begin position="46"/>
        <end position="73"/>
    </location>
</feature>
<accession>A0ABS8UVJ7</accession>
<evidence type="ECO:0000256" key="1">
    <source>
        <dbReference type="SAM" id="MobiDB-lite"/>
    </source>
</evidence>
<organism evidence="2 3">
    <name type="scientific">Datura stramonium</name>
    <name type="common">Jimsonweed</name>
    <name type="synonym">Common thornapple</name>
    <dbReference type="NCBI Taxonomy" id="4076"/>
    <lineage>
        <taxon>Eukaryota</taxon>
        <taxon>Viridiplantae</taxon>
        <taxon>Streptophyta</taxon>
        <taxon>Embryophyta</taxon>
        <taxon>Tracheophyta</taxon>
        <taxon>Spermatophyta</taxon>
        <taxon>Magnoliopsida</taxon>
        <taxon>eudicotyledons</taxon>
        <taxon>Gunneridae</taxon>
        <taxon>Pentapetalae</taxon>
        <taxon>asterids</taxon>
        <taxon>lamiids</taxon>
        <taxon>Solanales</taxon>
        <taxon>Solanaceae</taxon>
        <taxon>Solanoideae</taxon>
        <taxon>Datureae</taxon>
        <taxon>Datura</taxon>
    </lineage>
</organism>
<feature type="region of interest" description="Disordered" evidence="1">
    <location>
        <begin position="1"/>
        <end position="131"/>
    </location>
</feature>
<evidence type="ECO:0000313" key="2">
    <source>
        <dbReference type="EMBL" id="MCD9638033.1"/>
    </source>
</evidence>
<reference evidence="2 3" key="1">
    <citation type="journal article" date="2021" name="BMC Genomics">
        <title>Datura genome reveals duplications of psychoactive alkaloid biosynthetic genes and high mutation rate following tissue culture.</title>
        <authorList>
            <person name="Rajewski A."/>
            <person name="Carter-House D."/>
            <person name="Stajich J."/>
            <person name="Litt A."/>
        </authorList>
    </citation>
    <scope>NUCLEOTIDE SEQUENCE [LARGE SCALE GENOMIC DNA]</scope>
    <source>
        <strain evidence="2">AR-01</strain>
    </source>
</reference>
<proteinExistence type="predicted"/>
<dbReference type="EMBL" id="JACEIK010002601">
    <property type="protein sequence ID" value="MCD9638033.1"/>
    <property type="molecule type" value="Genomic_DNA"/>
</dbReference>
<comment type="caution">
    <text evidence="2">The sequence shown here is derived from an EMBL/GenBank/DDBJ whole genome shotgun (WGS) entry which is preliminary data.</text>
</comment>